<dbReference type="Gene3D" id="3.30.1820.10">
    <property type="entry name" value="Lp2179-like"/>
    <property type="match status" value="1"/>
</dbReference>
<protein>
    <submittedName>
        <fullName evidence="1">Cysteine desulfurase</fullName>
    </submittedName>
</protein>
<evidence type="ECO:0000313" key="2">
    <source>
        <dbReference type="Proteomes" id="UP000776629"/>
    </source>
</evidence>
<dbReference type="InterPro" id="IPR014965">
    <property type="entry name" value="Amino_acid_metab_prot_put"/>
</dbReference>
<dbReference type="Proteomes" id="UP000776629">
    <property type="component" value="Unassembled WGS sequence"/>
</dbReference>
<comment type="caution">
    <text evidence="1">The sequence shown here is derived from an EMBL/GenBank/DDBJ whole genome shotgun (WGS) entry which is preliminary data.</text>
</comment>
<dbReference type="RefSeq" id="WP_180870057.1">
    <property type="nucleotide sequence ID" value="NZ_JACJJQ010000006.1"/>
</dbReference>
<organism evidence="1 2">
    <name type="scientific">Limosilactobacillus alvi</name>
    <dbReference type="NCBI Taxonomy" id="990412"/>
    <lineage>
        <taxon>Bacteria</taxon>
        <taxon>Bacillati</taxon>
        <taxon>Bacillota</taxon>
        <taxon>Bacilli</taxon>
        <taxon>Lactobacillales</taxon>
        <taxon>Lactobacillaceae</taxon>
        <taxon>Limosilactobacillus</taxon>
    </lineage>
</organism>
<gene>
    <name evidence="1" type="ORF">H5993_02090</name>
</gene>
<reference evidence="1 2" key="1">
    <citation type="journal article" date="2021" name="Sci. Rep.">
        <title>The distribution of antibiotic resistance genes in chicken gut microbiota commensals.</title>
        <authorList>
            <person name="Juricova H."/>
            <person name="Matiasovicova J."/>
            <person name="Kubasova T."/>
            <person name="Cejkova D."/>
            <person name="Rychlik I."/>
        </authorList>
    </citation>
    <scope>NUCLEOTIDE SEQUENCE [LARGE SCALE GENOMIC DNA]</scope>
    <source>
        <strain evidence="1 2">An810</strain>
    </source>
</reference>
<dbReference type="EMBL" id="JACJJQ010000006">
    <property type="protein sequence ID" value="MBM6753558.1"/>
    <property type="molecule type" value="Genomic_DNA"/>
</dbReference>
<proteinExistence type="predicted"/>
<keyword evidence="2" id="KW-1185">Reference proteome</keyword>
<name>A0ABS2EMC1_9LACO</name>
<sequence>MEFLPAVKVQGDKDTYEISPEMKPYTLLDLGFEKTKRGNYKYSGSLDRKNPFKPAARLIITVASDLSGMKMETVNATGFNKVNIFKHARSKEFTLQYHFILDEMVERGLFVKKG</sequence>
<evidence type="ECO:0000313" key="1">
    <source>
        <dbReference type="EMBL" id="MBM6753558.1"/>
    </source>
</evidence>
<dbReference type="InterPro" id="IPR035942">
    <property type="entry name" value="Lp2179-like_sf"/>
</dbReference>
<dbReference type="Pfam" id="PF08866">
    <property type="entry name" value="DUF1831"/>
    <property type="match status" value="1"/>
</dbReference>
<accession>A0ABS2EMC1</accession>
<dbReference type="SUPFAM" id="SSF160800">
    <property type="entry name" value="Lp2179-like"/>
    <property type="match status" value="1"/>
</dbReference>